<proteinExistence type="predicted"/>
<accession>A0ABN8CQS8</accession>
<dbReference type="InterPro" id="IPR000246">
    <property type="entry name" value="Peptidase_T2"/>
</dbReference>
<sequence length="138" mass="14855">MVVHLLRSFEHSLVTNAGLGANLTEEGRVECEITIVCGRTNLVGCCGTVSGVKEPSALALKLLEQAEKVNDGSDLSGKFVFGRQPPLVIAGKYVQKLAKVFGLNTKYAKEHAERLESIKLRQGLASIGKSGIDDFKKL</sequence>
<evidence type="ECO:0000313" key="1">
    <source>
        <dbReference type="EMBL" id="CAH0514626.1"/>
    </source>
</evidence>
<reference evidence="1 2" key="1">
    <citation type="submission" date="2021-11" db="EMBL/GenBank/DDBJ databases">
        <authorList>
            <person name="Islam A."/>
            <person name="Islam S."/>
            <person name="Flora M.S."/>
            <person name="Rahman M."/>
            <person name="Ziaur R.M."/>
            <person name="Epstein J.H."/>
            <person name="Hassan M."/>
            <person name="Klassen M."/>
            <person name="Woodard K."/>
            <person name="Webb A."/>
            <person name="Webby R.J."/>
            <person name="El Zowalaty M.E."/>
        </authorList>
    </citation>
    <scope>NUCLEOTIDE SEQUENCE [LARGE SCALE GENOMIC DNA]</scope>
    <source>
        <strain evidence="1">Pbs1</strain>
    </source>
</reference>
<dbReference type="SUPFAM" id="SSF56235">
    <property type="entry name" value="N-terminal nucleophile aminohydrolases (Ntn hydrolases)"/>
    <property type="match status" value="1"/>
</dbReference>
<dbReference type="InterPro" id="IPR029055">
    <property type="entry name" value="Ntn_hydrolases_N"/>
</dbReference>
<dbReference type="Pfam" id="PF01112">
    <property type="entry name" value="Asparaginase_2"/>
    <property type="match status" value="1"/>
</dbReference>
<dbReference type="Proteomes" id="UP001158986">
    <property type="component" value="Unassembled WGS sequence"/>
</dbReference>
<protein>
    <submittedName>
        <fullName evidence="1">Uncharacterized protein</fullName>
    </submittedName>
</protein>
<keyword evidence="2" id="KW-1185">Reference proteome</keyword>
<evidence type="ECO:0000313" key="2">
    <source>
        <dbReference type="Proteomes" id="UP001158986"/>
    </source>
</evidence>
<dbReference type="EMBL" id="CAKLCB010000079">
    <property type="protein sequence ID" value="CAH0514626.1"/>
    <property type="molecule type" value="Genomic_DNA"/>
</dbReference>
<organism evidence="1 2">
    <name type="scientific">Peronospora belbahrii</name>
    <dbReference type="NCBI Taxonomy" id="622444"/>
    <lineage>
        <taxon>Eukaryota</taxon>
        <taxon>Sar</taxon>
        <taxon>Stramenopiles</taxon>
        <taxon>Oomycota</taxon>
        <taxon>Peronosporomycetes</taxon>
        <taxon>Peronosporales</taxon>
        <taxon>Peronosporaceae</taxon>
        <taxon>Peronospora</taxon>
    </lineage>
</organism>
<gene>
    <name evidence="1" type="ORF">PBS001_LOCUS1368</name>
</gene>
<name>A0ABN8CQS8_9STRA</name>
<comment type="caution">
    <text evidence="1">The sequence shown here is derived from an EMBL/GenBank/DDBJ whole genome shotgun (WGS) entry which is preliminary data.</text>
</comment>
<dbReference type="PANTHER" id="PTHR10188:SF8">
    <property type="entry name" value="THREONINE ASPARTASE 1"/>
    <property type="match status" value="1"/>
</dbReference>
<dbReference type="PANTHER" id="PTHR10188">
    <property type="entry name" value="L-ASPARAGINASE"/>
    <property type="match status" value="1"/>
</dbReference>